<gene>
    <name evidence="2" type="primary">LOC105113097</name>
</gene>
<sequence>MELEAHQTVFHYDKDNIQHQDLDKQLCQKLFNLIKSTERLFFAQKLKCNFFRECDEGSSFFHTLISRQHRKNSISTIQLNDGSLTASIDEVRDAFVCYFRDLPGSHKDTLPLDVEVSRSGPCLDPASYASLLAPVTNDIIKQALLSIDDDKAPGLDGYTFSSKNPGTLLVDTSVWQFVISKILSARFAIAPTNIISPLQNAFLGRRLMADNIHLLQELLRLYEPPVFWFPKPFRAFNYAVCVLYGILFQDAQDGLYKL</sequence>
<reference evidence="2" key="1">
    <citation type="submission" date="2025-08" db="UniProtKB">
        <authorList>
            <consortium name="RefSeq"/>
        </authorList>
    </citation>
    <scope>IDENTIFICATION</scope>
</reference>
<evidence type="ECO:0000313" key="2">
    <source>
        <dbReference type="RefSeq" id="XP_011007424.1"/>
    </source>
</evidence>
<dbReference type="Proteomes" id="UP000694918">
    <property type="component" value="Unplaced"/>
</dbReference>
<dbReference type="KEGG" id="peu:105113097"/>
<dbReference type="RefSeq" id="XP_011007424.1">
    <property type="nucleotide sequence ID" value="XM_011009122.1"/>
</dbReference>
<organism evidence="1 2">
    <name type="scientific">Populus euphratica</name>
    <name type="common">Euphrates poplar</name>
    <dbReference type="NCBI Taxonomy" id="75702"/>
    <lineage>
        <taxon>Eukaryota</taxon>
        <taxon>Viridiplantae</taxon>
        <taxon>Streptophyta</taxon>
        <taxon>Embryophyta</taxon>
        <taxon>Tracheophyta</taxon>
        <taxon>Spermatophyta</taxon>
        <taxon>Magnoliopsida</taxon>
        <taxon>eudicotyledons</taxon>
        <taxon>Gunneridae</taxon>
        <taxon>Pentapetalae</taxon>
        <taxon>rosids</taxon>
        <taxon>fabids</taxon>
        <taxon>Malpighiales</taxon>
        <taxon>Salicaceae</taxon>
        <taxon>Saliceae</taxon>
        <taxon>Populus</taxon>
    </lineage>
</organism>
<name>A0AAJ6X6R9_POPEU</name>
<keyword evidence="1" id="KW-1185">Reference proteome</keyword>
<accession>A0AAJ6X6R9</accession>
<proteinExistence type="predicted"/>
<evidence type="ECO:0000313" key="1">
    <source>
        <dbReference type="Proteomes" id="UP000694918"/>
    </source>
</evidence>
<dbReference type="AlphaFoldDB" id="A0AAJ6X6R9"/>
<protein>
    <submittedName>
        <fullName evidence="2">Uncharacterized protein LOC105113097</fullName>
    </submittedName>
</protein>
<dbReference type="GeneID" id="105113097"/>